<protein>
    <recommendedName>
        <fullName evidence="3">Cell division topological specificity factor</fullName>
    </recommendedName>
</protein>
<dbReference type="Pfam" id="PF03776">
    <property type="entry name" value="MinE"/>
    <property type="match status" value="1"/>
</dbReference>
<evidence type="ECO:0000256" key="3">
    <source>
        <dbReference type="HAMAP-Rule" id="MF_00262"/>
    </source>
</evidence>
<name>A0A3N5ADX5_9THEO</name>
<dbReference type="GO" id="GO:0051301">
    <property type="term" value="P:cell division"/>
    <property type="evidence" value="ECO:0007669"/>
    <property type="project" value="UniProtKB-KW"/>
</dbReference>
<reference evidence="4 5" key="1">
    <citation type="submission" date="2018-11" db="EMBL/GenBank/DDBJ databases">
        <title>Genomic Encyclopedia of Type Strains, Phase IV (KMG-IV): sequencing the most valuable type-strain genomes for metagenomic binning, comparative biology and taxonomic classification.</title>
        <authorList>
            <person name="Goeker M."/>
        </authorList>
    </citation>
    <scope>NUCLEOTIDE SEQUENCE [LARGE SCALE GENOMIC DNA]</scope>
    <source>
        <strain evidence="4 5">DSM 102936</strain>
    </source>
</reference>
<keyword evidence="3" id="KW-0131">Cell cycle</keyword>
<dbReference type="OrthoDB" id="9796578at2"/>
<dbReference type="AlphaFoldDB" id="A0A3N5ADX5"/>
<dbReference type="Gene3D" id="3.30.1070.10">
    <property type="entry name" value="Cell division topological specificity factor MinE"/>
    <property type="match status" value="1"/>
</dbReference>
<evidence type="ECO:0000256" key="2">
    <source>
        <dbReference type="ARBA" id="ARBA00025265"/>
    </source>
</evidence>
<comment type="function">
    <text evidence="2 3">Prevents the cell division inhibition by proteins MinC and MinD at internal division sites while permitting inhibition at polar sites. This ensures cell division at the proper site by restricting the formation of a division septum at the midpoint of the long axis of the cell.</text>
</comment>
<proteinExistence type="inferred from homology"/>
<dbReference type="RefSeq" id="WP_123931494.1">
    <property type="nucleotide sequence ID" value="NZ_RKRE01000003.1"/>
</dbReference>
<evidence type="ECO:0000313" key="4">
    <source>
        <dbReference type="EMBL" id="RPF42844.1"/>
    </source>
</evidence>
<dbReference type="Proteomes" id="UP000282654">
    <property type="component" value="Unassembled WGS sequence"/>
</dbReference>
<dbReference type="InterPro" id="IPR005527">
    <property type="entry name" value="MinE"/>
</dbReference>
<dbReference type="SUPFAM" id="SSF55229">
    <property type="entry name" value="Cell division protein MinE topological specificity domain"/>
    <property type="match status" value="1"/>
</dbReference>
<sequence>MLDFLMRLFRQSPASKEIAKERLRLVLVHDRANVSPELLKLLKDELVQVISRYMEIDEKGLEVTLDTSENMVALVASIPVRRIKRAVKAASV</sequence>
<keyword evidence="3 4" id="KW-0132">Cell division</keyword>
<dbReference type="NCBIfam" id="TIGR01215">
    <property type="entry name" value="minE"/>
    <property type="match status" value="1"/>
</dbReference>
<comment type="similarity">
    <text evidence="1 3">Belongs to the MinE family.</text>
</comment>
<comment type="caution">
    <text evidence="4">The sequence shown here is derived from an EMBL/GenBank/DDBJ whole genome shotgun (WGS) entry which is preliminary data.</text>
</comment>
<gene>
    <name evidence="3" type="primary">minE</name>
    <name evidence="4" type="ORF">EDD75_1957</name>
</gene>
<dbReference type="GO" id="GO:0032955">
    <property type="term" value="P:regulation of division septum assembly"/>
    <property type="evidence" value="ECO:0007669"/>
    <property type="project" value="InterPro"/>
</dbReference>
<dbReference type="EMBL" id="RKRE01000003">
    <property type="protein sequence ID" value="RPF42844.1"/>
    <property type="molecule type" value="Genomic_DNA"/>
</dbReference>
<organism evidence="4 5">
    <name type="scientific">Thermodesulfitimonas autotrophica</name>
    <dbReference type="NCBI Taxonomy" id="1894989"/>
    <lineage>
        <taxon>Bacteria</taxon>
        <taxon>Bacillati</taxon>
        <taxon>Bacillota</taxon>
        <taxon>Clostridia</taxon>
        <taxon>Thermoanaerobacterales</taxon>
        <taxon>Thermoanaerobacteraceae</taxon>
        <taxon>Thermodesulfitimonas</taxon>
    </lineage>
</organism>
<dbReference type="HAMAP" id="MF_00262">
    <property type="entry name" value="MinE"/>
    <property type="match status" value="1"/>
</dbReference>
<keyword evidence="5" id="KW-1185">Reference proteome</keyword>
<evidence type="ECO:0000256" key="1">
    <source>
        <dbReference type="ARBA" id="ARBA00008168"/>
    </source>
</evidence>
<evidence type="ECO:0000313" key="5">
    <source>
        <dbReference type="Proteomes" id="UP000282654"/>
    </source>
</evidence>
<accession>A0A3N5ADX5</accession>
<dbReference type="InterPro" id="IPR036707">
    <property type="entry name" value="MinE_sf"/>
</dbReference>